<dbReference type="InterPro" id="IPR035956">
    <property type="entry name" value="RimP_N_sf"/>
</dbReference>
<dbReference type="Gene3D" id="3.30.300.70">
    <property type="entry name" value="RimP-like superfamily, N-terminal"/>
    <property type="match status" value="1"/>
</dbReference>
<dbReference type="GO" id="GO:0006412">
    <property type="term" value="P:translation"/>
    <property type="evidence" value="ECO:0007669"/>
    <property type="project" value="TreeGrafter"/>
</dbReference>
<feature type="domain" description="Ribosome maturation factor RimP N-terminal" evidence="4">
    <location>
        <begin position="10"/>
        <end position="80"/>
    </location>
</feature>
<proteinExistence type="inferred from homology"/>
<dbReference type="FunFam" id="3.30.300.70:FF:000001">
    <property type="entry name" value="Ribosome maturation factor RimP"/>
    <property type="match status" value="1"/>
</dbReference>
<protein>
    <recommendedName>
        <fullName evidence="3">Ribosome maturation factor RimP</fullName>
    </recommendedName>
</protein>
<keyword evidence="2 3" id="KW-0690">Ribosome biogenesis</keyword>
<evidence type="ECO:0000256" key="1">
    <source>
        <dbReference type="ARBA" id="ARBA00022490"/>
    </source>
</evidence>
<keyword evidence="1 3" id="KW-0963">Cytoplasm</keyword>
<dbReference type="SUPFAM" id="SSF75420">
    <property type="entry name" value="YhbC-like, N-terminal domain"/>
    <property type="match status" value="1"/>
</dbReference>
<dbReference type="HAMAP" id="MF_01077">
    <property type="entry name" value="RimP"/>
    <property type="match status" value="1"/>
</dbReference>
<dbReference type="InterPro" id="IPR028998">
    <property type="entry name" value="RimP_C"/>
</dbReference>
<evidence type="ECO:0000259" key="5">
    <source>
        <dbReference type="Pfam" id="PF17384"/>
    </source>
</evidence>
<dbReference type="InterPro" id="IPR036847">
    <property type="entry name" value="RimP_C_sf"/>
</dbReference>
<dbReference type="GO" id="GO:0000028">
    <property type="term" value="P:ribosomal small subunit assembly"/>
    <property type="evidence" value="ECO:0007669"/>
    <property type="project" value="TreeGrafter"/>
</dbReference>
<evidence type="ECO:0000256" key="3">
    <source>
        <dbReference type="HAMAP-Rule" id="MF_01077"/>
    </source>
</evidence>
<accession>A0A858Q983</accession>
<dbReference type="KEGG" id="metu:GNH96_11120"/>
<evidence type="ECO:0000313" key="6">
    <source>
        <dbReference type="EMBL" id="QJD30472.1"/>
    </source>
</evidence>
<reference evidence="7" key="1">
    <citation type="submission" date="2019-12" db="EMBL/GenBank/DDBJ databases">
        <authorList>
            <person name="Awala S.I."/>
            <person name="Rhee S.K."/>
        </authorList>
    </citation>
    <scope>NUCLEOTIDE SEQUENCE [LARGE SCALE GENOMIC DNA]</scope>
    <source>
        <strain evidence="7">IM1</strain>
    </source>
</reference>
<sequence length="150" mass="17081">MRMPEHLQRLIEPVVTGLGYELAGIEFDARARILRVYIDRPEGIGLDDCSKVSYQLSGMLDVEDPIPGQYQLEISSPGLDRPLFTIEHFERFTGRQVRLQTVRSLDGQRRFKGRIAGVREGMVDIEDENGLHAIPFDAIDKARLIPEFDI</sequence>
<dbReference type="Proteomes" id="UP000503004">
    <property type="component" value="Chromosome"/>
</dbReference>
<dbReference type="Gene3D" id="2.30.30.180">
    <property type="entry name" value="Ribosome maturation factor RimP, C-terminal domain"/>
    <property type="match status" value="1"/>
</dbReference>
<dbReference type="SUPFAM" id="SSF74942">
    <property type="entry name" value="YhbC-like, C-terminal domain"/>
    <property type="match status" value="1"/>
</dbReference>
<feature type="domain" description="Ribosome maturation factor RimP C-terminal" evidence="5">
    <location>
        <begin position="83"/>
        <end position="148"/>
    </location>
</feature>
<dbReference type="InterPro" id="IPR028989">
    <property type="entry name" value="RimP_N"/>
</dbReference>
<dbReference type="AlphaFoldDB" id="A0A858Q983"/>
<dbReference type="InterPro" id="IPR003728">
    <property type="entry name" value="Ribosome_maturation_RimP"/>
</dbReference>
<comment type="subcellular location">
    <subcellularLocation>
        <location evidence="3">Cytoplasm</location>
    </subcellularLocation>
</comment>
<evidence type="ECO:0000256" key="2">
    <source>
        <dbReference type="ARBA" id="ARBA00022517"/>
    </source>
</evidence>
<dbReference type="GO" id="GO:0005829">
    <property type="term" value="C:cytosol"/>
    <property type="evidence" value="ECO:0007669"/>
    <property type="project" value="TreeGrafter"/>
</dbReference>
<organism evidence="6 7">
    <name type="scientific">Methylococcus geothermalis</name>
    <dbReference type="NCBI Taxonomy" id="2681310"/>
    <lineage>
        <taxon>Bacteria</taxon>
        <taxon>Pseudomonadati</taxon>
        <taxon>Pseudomonadota</taxon>
        <taxon>Gammaproteobacteria</taxon>
        <taxon>Methylococcales</taxon>
        <taxon>Methylococcaceae</taxon>
        <taxon>Methylococcus</taxon>
    </lineage>
</organism>
<dbReference type="PANTHER" id="PTHR33867:SF1">
    <property type="entry name" value="RIBOSOME MATURATION FACTOR RIMP"/>
    <property type="match status" value="1"/>
</dbReference>
<dbReference type="RefSeq" id="WP_169603749.1">
    <property type="nucleotide sequence ID" value="NZ_CP046565.1"/>
</dbReference>
<gene>
    <name evidence="3 6" type="primary">rimP</name>
    <name evidence="6" type="ORF">GNH96_11120</name>
</gene>
<dbReference type="Pfam" id="PF02576">
    <property type="entry name" value="RimP_N"/>
    <property type="match status" value="1"/>
</dbReference>
<comment type="function">
    <text evidence="3">Required for maturation of 30S ribosomal subunits.</text>
</comment>
<dbReference type="EMBL" id="CP046565">
    <property type="protein sequence ID" value="QJD30472.1"/>
    <property type="molecule type" value="Genomic_DNA"/>
</dbReference>
<dbReference type="Pfam" id="PF17384">
    <property type="entry name" value="DUF150_C"/>
    <property type="match status" value="1"/>
</dbReference>
<dbReference type="NCBIfam" id="NF000927">
    <property type="entry name" value="PRK00092.1-1"/>
    <property type="match status" value="1"/>
</dbReference>
<comment type="similarity">
    <text evidence="3">Belongs to the RimP family.</text>
</comment>
<evidence type="ECO:0000259" key="4">
    <source>
        <dbReference type="Pfam" id="PF02576"/>
    </source>
</evidence>
<dbReference type="CDD" id="cd01734">
    <property type="entry name" value="YlxS_C"/>
    <property type="match status" value="1"/>
</dbReference>
<keyword evidence="7" id="KW-1185">Reference proteome</keyword>
<name>A0A858Q983_9GAMM</name>
<dbReference type="PANTHER" id="PTHR33867">
    <property type="entry name" value="RIBOSOME MATURATION FACTOR RIMP"/>
    <property type="match status" value="1"/>
</dbReference>
<evidence type="ECO:0000313" key="7">
    <source>
        <dbReference type="Proteomes" id="UP000503004"/>
    </source>
</evidence>